<comment type="caution">
    <text evidence="1">The sequence shown here is derived from an EMBL/GenBank/DDBJ whole genome shotgun (WGS) entry which is preliminary data.</text>
</comment>
<dbReference type="Proteomes" id="UP000813637">
    <property type="component" value="Unassembled WGS sequence"/>
</dbReference>
<evidence type="ECO:0000313" key="2">
    <source>
        <dbReference type="Proteomes" id="UP000813637"/>
    </source>
</evidence>
<sequence>MYSDYSAELIVSAKFCEKGWNVYFPHRDEGFDFIVTKNIEGIGELIIPVQVKGKYPESGTGNRNTYGHDGKLSKVHPEMVLAIPYYSQSSKEIPECIAYMPMSQIKESSRGYRCNPASFKDEKPCKREYFKKFFDDDGLSLLEDIHCKYRQIDY</sequence>
<organism evidence="1 2">
    <name type="scientific">Clostridium botulinum C</name>
    <dbReference type="NCBI Taxonomy" id="36828"/>
    <lineage>
        <taxon>Bacteria</taxon>
        <taxon>Bacillati</taxon>
        <taxon>Bacillota</taxon>
        <taxon>Clostridia</taxon>
        <taxon>Eubacteriales</taxon>
        <taxon>Clostridiaceae</taxon>
        <taxon>Clostridium</taxon>
    </lineage>
</organism>
<name>A0A9Q3Z0M3_CLOBO</name>
<evidence type="ECO:0000313" key="1">
    <source>
        <dbReference type="EMBL" id="MCD3196002.1"/>
    </source>
</evidence>
<reference evidence="1" key="1">
    <citation type="submission" date="2020-02" db="EMBL/GenBank/DDBJ databases">
        <authorList>
            <person name="Fillo S."/>
            <person name="Giordani F."/>
            <person name="Tonon E."/>
            <person name="Drigo I."/>
            <person name="Anselmo A."/>
            <person name="Fortunato A."/>
            <person name="Bano L."/>
            <person name="Lista F."/>
        </authorList>
    </citation>
    <scope>NUCLEOTIDE SEQUENCE</scope>
    <source>
        <strain evidence="1">IZSVe-TV_9877_3_12</strain>
    </source>
</reference>
<dbReference type="RefSeq" id="WP_004445181.1">
    <property type="nucleotide sequence ID" value="NZ_JAAMYB010000021.1"/>
</dbReference>
<dbReference type="GO" id="GO:0003676">
    <property type="term" value="F:nucleic acid binding"/>
    <property type="evidence" value="ECO:0007669"/>
    <property type="project" value="InterPro"/>
</dbReference>
<dbReference type="Gene3D" id="3.40.1350.10">
    <property type="match status" value="1"/>
</dbReference>
<dbReference type="EMBL" id="JAAMYB010000021">
    <property type="protein sequence ID" value="MCD3196002.1"/>
    <property type="molecule type" value="Genomic_DNA"/>
</dbReference>
<protein>
    <submittedName>
        <fullName evidence="1">Uncharacterized protein</fullName>
    </submittedName>
</protein>
<reference evidence="1" key="2">
    <citation type="journal article" date="2021" name="Microorganisms">
        <title>Extensive Genome Exploration of Clostridium botulinum Group III Field Strains.</title>
        <authorList>
            <person name="Fillo S."/>
            <person name="Giordani F."/>
            <person name="Tonon E."/>
            <person name="Drigo I."/>
            <person name="Anselmo A."/>
            <person name="Fortunato A."/>
            <person name="Lista F."/>
            <person name="Bano L."/>
        </authorList>
    </citation>
    <scope>NUCLEOTIDE SEQUENCE</scope>
    <source>
        <strain evidence="1">IZSVe-TV_9877_3_12</strain>
    </source>
</reference>
<dbReference type="InterPro" id="IPR011856">
    <property type="entry name" value="tRNA_endonuc-like_dom_sf"/>
</dbReference>
<gene>
    <name evidence="1" type="ORF">G8S53_12080</name>
</gene>
<accession>A0A9Q3Z0M3</accession>
<proteinExistence type="predicted"/>
<dbReference type="AlphaFoldDB" id="A0A9Q3Z0M3"/>